<dbReference type="EMBL" id="CAADIO010000004">
    <property type="protein sequence ID" value="VFR81099.1"/>
    <property type="molecule type" value="Genomic_DNA"/>
</dbReference>
<dbReference type="AlphaFoldDB" id="A0A484U559"/>
<protein>
    <recommendedName>
        <fullName evidence="2">ParB/Sulfiredoxin domain-containing protein</fullName>
    </recommendedName>
</protein>
<proteinExistence type="predicted"/>
<gene>
    <name evidence="1" type="ORF">RAN3_2519</name>
</gene>
<accession>A0A484U559</accession>
<reference evidence="1" key="1">
    <citation type="submission" date="2019-03" db="EMBL/GenBank/DDBJ databases">
        <authorList>
            <person name="Danneels B."/>
        </authorList>
    </citation>
    <scope>NUCLEOTIDE SEQUENCE</scope>
</reference>
<name>A0A484U559_9ZZZZ</name>
<evidence type="ECO:0000313" key="1">
    <source>
        <dbReference type="EMBL" id="VFR81099.1"/>
    </source>
</evidence>
<evidence type="ECO:0008006" key="2">
    <source>
        <dbReference type="Google" id="ProtNLM"/>
    </source>
</evidence>
<organism evidence="1">
    <name type="scientific">plant metagenome</name>
    <dbReference type="NCBI Taxonomy" id="1297885"/>
    <lineage>
        <taxon>unclassified sequences</taxon>
        <taxon>metagenomes</taxon>
        <taxon>organismal metagenomes</taxon>
    </lineage>
</organism>
<sequence length="99" mass="11313">MLRKACSFKVFVVRVMEISLRGKPYRVVLDGHHNLAAAKMVGVAPTWRRPSRKTLRVQASMPPAQFEQLLINNLTDSDWYFVDTDEVVPELLAMQKDPS</sequence>